<name>A0A383RFZ8_PAEAL</name>
<evidence type="ECO:0000256" key="1">
    <source>
        <dbReference type="SAM" id="SignalP"/>
    </source>
</evidence>
<proteinExistence type="predicted"/>
<dbReference type="RefSeq" id="WP_138187278.1">
    <property type="nucleotide sequence ID" value="NZ_LS992241.1"/>
</dbReference>
<dbReference type="EMBL" id="LS992241">
    <property type="protein sequence ID" value="SYX85502.1"/>
    <property type="molecule type" value="Genomic_DNA"/>
</dbReference>
<dbReference type="Proteomes" id="UP000304148">
    <property type="component" value="Chromosome"/>
</dbReference>
<reference evidence="3" key="1">
    <citation type="submission" date="2018-08" db="EMBL/GenBank/DDBJ databases">
        <authorList>
            <person name="Chevrot R."/>
        </authorList>
    </citation>
    <scope>NUCLEOTIDE SEQUENCE [LARGE SCALE GENOMIC DNA]</scope>
</reference>
<dbReference type="AlphaFoldDB" id="A0A383RFZ8"/>
<organism evidence="2 3">
    <name type="scientific">Paenibacillus alvei</name>
    <name type="common">Bacillus alvei</name>
    <dbReference type="NCBI Taxonomy" id="44250"/>
    <lineage>
        <taxon>Bacteria</taxon>
        <taxon>Bacillati</taxon>
        <taxon>Bacillota</taxon>
        <taxon>Bacilli</taxon>
        <taxon>Bacillales</taxon>
        <taxon>Paenibacillaceae</taxon>
        <taxon>Paenibacillus</taxon>
    </lineage>
</organism>
<sequence>MKTTMKLVIATLSGILMFGSMSFTVQADPSQTASDTAAATSTDQELTLEEQNKIYEKEVRRIGQEAKNPGDVYVAFISNKKLMSGMEFLYIINPLTFKTYEEYIKKAATYQGAVLQKPSNLPKGYKLVKAEIVHPKSKEFEAEVKKEAAIEGQGKLLYAKKYDWKVPGEIKLEFVNGKNTFLFEMYTIDPKTAKKQTGYVYEPASEKAKYNFLSWRVKDKAITIQTNTDMSKEDLIKLSKTMVLEKK</sequence>
<accession>A0A383RFZ8</accession>
<protein>
    <submittedName>
        <fullName evidence="2">Bla regulator protein blaR1</fullName>
    </submittedName>
</protein>
<feature type="signal peptide" evidence="1">
    <location>
        <begin position="1"/>
        <end position="27"/>
    </location>
</feature>
<feature type="chain" id="PRO_5017062531" evidence="1">
    <location>
        <begin position="28"/>
        <end position="247"/>
    </location>
</feature>
<evidence type="ECO:0000313" key="3">
    <source>
        <dbReference type="Proteomes" id="UP000304148"/>
    </source>
</evidence>
<evidence type="ECO:0000313" key="2">
    <source>
        <dbReference type="EMBL" id="SYX85502.1"/>
    </source>
</evidence>
<gene>
    <name evidence="2" type="ORF">PBLR_13924</name>
</gene>
<keyword evidence="1" id="KW-0732">Signal</keyword>